<keyword evidence="5 7" id="KW-0234">DNA repair</keyword>
<keyword evidence="10" id="KW-1185">Reference proteome</keyword>
<name>A0A5Q4VD31_9BACT</name>
<proteinExistence type="inferred from homology"/>
<dbReference type="GO" id="GO:0006310">
    <property type="term" value="P:DNA recombination"/>
    <property type="evidence" value="ECO:0007669"/>
    <property type="project" value="UniProtKB-UniRule"/>
</dbReference>
<dbReference type="GO" id="GO:0006302">
    <property type="term" value="P:double-strand break repair"/>
    <property type="evidence" value="ECO:0007669"/>
    <property type="project" value="TreeGrafter"/>
</dbReference>
<organism evidence="9 10">
    <name type="scientific">Desulfobotulus mexicanus</name>
    <dbReference type="NCBI Taxonomy" id="2586642"/>
    <lineage>
        <taxon>Bacteria</taxon>
        <taxon>Pseudomonadati</taxon>
        <taxon>Thermodesulfobacteriota</taxon>
        <taxon>Desulfobacteria</taxon>
        <taxon>Desulfobacterales</taxon>
        <taxon>Desulfobacteraceae</taxon>
        <taxon>Desulfobotulus</taxon>
    </lineage>
</organism>
<dbReference type="NCBIfam" id="TIGR00613">
    <property type="entry name" value="reco"/>
    <property type="match status" value="1"/>
</dbReference>
<sequence>MECISMKSEESAIVMRRVEYGDFDVILTLFSRSKGKFSAIAKNARKSRRRFSGRLELFSVLHPDCSQPKSGGMPVLQEVQLMEPFENLRTDFIRMGYAAYWCEILCLWLEEGAAQPEVYDLLESMLRELHLGKGKPEVLSLLYQLRFLTLSGLAPGLDVCGGCEAPMFDVRAGRIRFDYGRSRILCGTCSPLARIFSMAPGTVKTLCWLQERKDQGAGRMQFSREAALEGLFFLESFISFHMGRDFRSLKYLQSVRRTAGISPEIISFPVCRLKA</sequence>
<dbReference type="InterPro" id="IPR012340">
    <property type="entry name" value="NA-bd_OB-fold"/>
</dbReference>
<dbReference type="EMBL" id="VDMB01000003">
    <property type="protein sequence ID" value="TYT75609.1"/>
    <property type="molecule type" value="Genomic_DNA"/>
</dbReference>
<dbReference type="PANTHER" id="PTHR33991:SF1">
    <property type="entry name" value="DNA REPAIR PROTEIN RECO"/>
    <property type="match status" value="1"/>
</dbReference>
<dbReference type="OrthoDB" id="9780797at2"/>
<dbReference type="Proteomes" id="UP000321899">
    <property type="component" value="Unassembled WGS sequence"/>
</dbReference>
<accession>A0A5Q4VD31</accession>
<protein>
    <recommendedName>
        <fullName evidence="2 7">DNA repair protein RecO</fullName>
    </recommendedName>
    <alternativeName>
        <fullName evidence="6 7">Recombination protein O</fullName>
    </alternativeName>
</protein>
<dbReference type="InterPro" id="IPR037278">
    <property type="entry name" value="ARFGAP/RecO"/>
</dbReference>
<comment type="similarity">
    <text evidence="1 7">Belongs to the RecO family.</text>
</comment>
<dbReference type="SUPFAM" id="SSF57863">
    <property type="entry name" value="ArfGap/RecO-like zinc finger"/>
    <property type="match status" value="1"/>
</dbReference>
<evidence type="ECO:0000256" key="5">
    <source>
        <dbReference type="ARBA" id="ARBA00023204"/>
    </source>
</evidence>
<dbReference type="SUPFAM" id="SSF50249">
    <property type="entry name" value="Nucleic acid-binding proteins"/>
    <property type="match status" value="1"/>
</dbReference>
<comment type="caution">
    <text evidence="9">The sequence shown here is derived from an EMBL/GenBank/DDBJ whole genome shotgun (WGS) entry which is preliminary data.</text>
</comment>
<comment type="function">
    <text evidence="7">Involved in DNA repair and RecF pathway recombination.</text>
</comment>
<dbReference type="Gene3D" id="2.40.50.140">
    <property type="entry name" value="Nucleic acid-binding proteins"/>
    <property type="match status" value="1"/>
</dbReference>
<evidence type="ECO:0000256" key="3">
    <source>
        <dbReference type="ARBA" id="ARBA00022763"/>
    </source>
</evidence>
<dbReference type="Pfam" id="PF11967">
    <property type="entry name" value="RecO_N"/>
    <property type="match status" value="1"/>
</dbReference>
<keyword evidence="4 7" id="KW-0233">DNA recombination</keyword>
<dbReference type="GO" id="GO:0043590">
    <property type="term" value="C:bacterial nucleoid"/>
    <property type="evidence" value="ECO:0007669"/>
    <property type="project" value="TreeGrafter"/>
</dbReference>
<evidence type="ECO:0000256" key="7">
    <source>
        <dbReference type="HAMAP-Rule" id="MF_00201"/>
    </source>
</evidence>
<evidence type="ECO:0000256" key="2">
    <source>
        <dbReference type="ARBA" id="ARBA00021310"/>
    </source>
</evidence>
<keyword evidence="3 7" id="KW-0227">DNA damage</keyword>
<evidence type="ECO:0000313" key="9">
    <source>
        <dbReference type="EMBL" id="TYT75609.1"/>
    </source>
</evidence>
<dbReference type="AlphaFoldDB" id="A0A5Q4VD31"/>
<feature type="domain" description="DNA replication/recombination mediator RecO N-terminal" evidence="8">
    <location>
        <begin position="6"/>
        <end position="85"/>
    </location>
</feature>
<dbReference type="HAMAP" id="MF_00201">
    <property type="entry name" value="RecO"/>
    <property type="match status" value="1"/>
</dbReference>
<reference evidence="9 10" key="1">
    <citation type="submission" date="2019-06" db="EMBL/GenBank/DDBJ databases">
        <title>Desulfobotulus mexicanus sp. nov., a novel sulfate-reducing bacterium isolated from the sediment of an alkaline crater lake in Mexico.</title>
        <authorList>
            <person name="Hirschler-Rea A."/>
        </authorList>
    </citation>
    <scope>NUCLEOTIDE SEQUENCE [LARGE SCALE GENOMIC DNA]</scope>
    <source>
        <strain evidence="9 10">PAR22N</strain>
    </source>
</reference>
<gene>
    <name evidence="7 9" type="primary">recO</name>
    <name evidence="9" type="ORF">FIM25_04000</name>
</gene>
<evidence type="ECO:0000313" key="10">
    <source>
        <dbReference type="Proteomes" id="UP000321899"/>
    </source>
</evidence>
<dbReference type="InterPro" id="IPR022572">
    <property type="entry name" value="DNA_rep/recomb_RecO_N"/>
</dbReference>
<evidence type="ECO:0000256" key="6">
    <source>
        <dbReference type="ARBA" id="ARBA00033409"/>
    </source>
</evidence>
<dbReference type="Gene3D" id="1.20.1440.120">
    <property type="entry name" value="Recombination protein O, C-terminal domain"/>
    <property type="match status" value="1"/>
</dbReference>
<evidence type="ECO:0000256" key="4">
    <source>
        <dbReference type="ARBA" id="ARBA00023172"/>
    </source>
</evidence>
<dbReference type="InterPro" id="IPR003717">
    <property type="entry name" value="RecO"/>
</dbReference>
<dbReference type="PANTHER" id="PTHR33991">
    <property type="entry name" value="DNA REPAIR PROTEIN RECO"/>
    <property type="match status" value="1"/>
</dbReference>
<evidence type="ECO:0000256" key="1">
    <source>
        <dbReference type="ARBA" id="ARBA00007452"/>
    </source>
</evidence>
<evidence type="ECO:0000259" key="8">
    <source>
        <dbReference type="Pfam" id="PF11967"/>
    </source>
</evidence>
<dbReference type="InterPro" id="IPR042242">
    <property type="entry name" value="RecO_C"/>
</dbReference>
<dbReference type="Pfam" id="PF02565">
    <property type="entry name" value="RecO_C"/>
    <property type="match status" value="1"/>
</dbReference>